<dbReference type="Proteomes" id="UP000315235">
    <property type="component" value="Unassembled WGS sequence"/>
</dbReference>
<dbReference type="InterPro" id="IPR052533">
    <property type="entry name" value="WalJ/YycJ-like"/>
</dbReference>
<protein>
    <submittedName>
        <fullName evidence="2">MBL fold metallo-hydrolase</fullName>
    </submittedName>
</protein>
<proteinExistence type="predicted"/>
<sequence length="252" mass="27888">MRFAILGSGSRGNATLIEHGTTRLLVDCGFTLREIERRLARLNRSPCQLSAILLTHEHSDHCNGAELLARRYSIPVYMSDGTARGLRKPLPPAGLLQAGRPMALRDLLIDVVSVAHDAREPTQFVFSDGRRRLGLLTDLGSSTPGVVERYSDLDALVMEANHDSDMLASGPYPYFLKVRVGGSHGHMNNRQAALLVKEAGWKRLQHLVLAHLSEKNNLPHLARQAFTETLGCDPDWLQVADQDSGLDWREIA</sequence>
<dbReference type="SMART" id="SM00849">
    <property type="entry name" value="Lactamase_B"/>
    <property type="match status" value="1"/>
</dbReference>
<comment type="caution">
    <text evidence="2">The sequence shown here is derived from an EMBL/GenBank/DDBJ whole genome shotgun (WGS) entry which is preliminary data.</text>
</comment>
<dbReference type="GO" id="GO:0016787">
    <property type="term" value="F:hydrolase activity"/>
    <property type="evidence" value="ECO:0007669"/>
    <property type="project" value="UniProtKB-KW"/>
</dbReference>
<evidence type="ECO:0000313" key="2">
    <source>
        <dbReference type="EMBL" id="TRX75639.1"/>
    </source>
</evidence>
<reference evidence="2 3" key="1">
    <citation type="submission" date="2019-07" db="EMBL/GenBank/DDBJ databases">
        <title>Pseudomonas mangiferae sp. nov., isolated from bark of mango tree in Thailand.</title>
        <authorList>
            <person name="Srisuk N."/>
            <person name="Anurat P."/>
        </authorList>
    </citation>
    <scope>NUCLEOTIDE SEQUENCE [LARGE SCALE GENOMIC DNA]</scope>
    <source>
        <strain evidence="2 3">DMKU_BBB3-04</strain>
    </source>
</reference>
<keyword evidence="2" id="KW-0378">Hydrolase</keyword>
<feature type="domain" description="Metallo-beta-lactamase" evidence="1">
    <location>
        <begin position="11"/>
        <end position="184"/>
    </location>
</feature>
<dbReference type="AlphaFoldDB" id="A0A553H1K9"/>
<name>A0A553H1K9_9PSED</name>
<dbReference type="SUPFAM" id="SSF56281">
    <property type="entry name" value="Metallo-hydrolase/oxidoreductase"/>
    <property type="match status" value="1"/>
</dbReference>
<dbReference type="EMBL" id="VJOY01000004">
    <property type="protein sequence ID" value="TRX75639.1"/>
    <property type="molecule type" value="Genomic_DNA"/>
</dbReference>
<dbReference type="InterPro" id="IPR001279">
    <property type="entry name" value="Metallo-B-lactamas"/>
</dbReference>
<gene>
    <name evidence="2" type="ORF">FM069_07810</name>
</gene>
<accession>A0A553H1K9</accession>
<dbReference type="PANTHER" id="PTHR47619:SF1">
    <property type="entry name" value="EXODEOXYRIBONUCLEASE WALJ"/>
    <property type="match status" value="1"/>
</dbReference>
<keyword evidence="3" id="KW-1185">Reference proteome</keyword>
<organism evidence="2 3">
    <name type="scientific">Pseudomonas mangiferae</name>
    <dbReference type="NCBI Taxonomy" id="2593654"/>
    <lineage>
        <taxon>Bacteria</taxon>
        <taxon>Pseudomonadati</taxon>
        <taxon>Pseudomonadota</taxon>
        <taxon>Gammaproteobacteria</taxon>
        <taxon>Pseudomonadales</taxon>
        <taxon>Pseudomonadaceae</taxon>
        <taxon>Pseudomonas</taxon>
    </lineage>
</organism>
<dbReference type="OrthoDB" id="9803916at2"/>
<evidence type="ECO:0000313" key="3">
    <source>
        <dbReference type="Proteomes" id="UP000315235"/>
    </source>
</evidence>
<evidence type="ECO:0000259" key="1">
    <source>
        <dbReference type="SMART" id="SM00849"/>
    </source>
</evidence>
<dbReference type="Pfam" id="PF12706">
    <property type="entry name" value="Lactamase_B_2"/>
    <property type="match status" value="1"/>
</dbReference>
<dbReference type="RefSeq" id="WP_143487731.1">
    <property type="nucleotide sequence ID" value="NZ_VJOY01000004.1"/>
</dbReference>
<dbReference type="InterPro" id="IPR036866">
    <property type="entry name" value="RibonucZ/Hydroxyglut_hydro"/>
</dbReference>
<dbReference type="Gene3D" id="3.60.15.10">
    <property type="entry name" value="Ribonuclease Z/Hydroxyacylglutathione hydrolase-like"/>
    <property type="match status" value="1"/>
</dbReference>
<dbReference type="PANTHER" id="PTHR47619">
    <property type="entry name" value="METALLO-HYDROLASE YYCJ-RELATED"/>
    <property type="match status" value="1"/>
</dbReference>